<protein>
    <submittedName>
        <fullName evidence="1">Uncharacterized protein</fullName>
    </submittedName>
</protein>
<reference evidence="1 2" key="1">
    <citation type="submission" date="2019-03" db="EMBL/GenBank/DDBJ databases">
        <title>Genomics of glacier-inhabiting Cryobacterium strains.</title>
        <authorList>
            <person name="Liu Q."/>
            <person name="Xin Y.-H."/>
        </authorList>
    </citation>
    <scope>NUCLEOTIDE SEQUENCE [LARGE SCALE GENOMIC DNA]</scope>
    <source>
        <strain evidence="1 2">Hz16</strain>
    </source>
</reference>
<dbReference type="EMBL" id="SOHL01000003">
    <property type="protein sequence ID" value="TFD73622.1"/>
    <property type="molecule type" value="Genomic_DNA"/>
</dbReference>
<name>A0A4R9B0Q5_9MICO</name>
<gene>
    <name evidence="1" type="ORF">E3T50_01430</name>
</gene>
<proteinExistence type="predicted"/>
<keyword evidence="2" id="KW-1185">Reference proteome</keyword>
<dbReference type="AlphaFoldDB" id="A0A4R9B0Q5"/>
<accession>A0A4R9B0Q5</accession>
<evidence type="ECO:0000313" key="1">
    <source>
        <dbReference type="EMBL" id="TFD73622.1"/>
    </source>
</evidence>
<comment type="caution">
    <text evidence="1">The sequence shown here is derived from an EMBL/GenBank/DDBJ whole genome shotgun (WGS) entry which is preliminary data.</text>
</comment>
<dbReference type="RefSeq" id="WP_134550231.1">
    <property type="nucleotide sequence ID" value="NZ_SOHL01000003.1"/>
</dbReference>
<sequence length="100" mass="10686">MSTTTARTTEPAAHAAITADCKALDLPGSQEFAEPLADAVARQHHTHARYVAELLVQIITAREERASIACGSNVPLQRMGRIYSDSRLAATSACPRIRGA</sequence>
<organism evidence="1 2">
    <name type="scientific">Cryobacterium gelidum</name>
    <dbReference type="NCBI Taxonomy" id="1259164"/>
    <lineage>
        <taxon>Bacteria</taxon>
        <taxon>Bacillati</taxon>
        <taxon>Actinomycetota</taxon>
        <taxon>Actinomycetes</taxon>
        <taxon>Micrococcales</taxon>
        <taxon>Microbacteriaceae</taxon>
        <taxon>Cryobacterium</taxon>
    </lineage>
</organism>
<evidence type="ECO:0000313" key="2">
    <source>
        <dbReference type="Proteomes" id="UP000297983"/>
    </source>
</evidence>
<dbReference type="Proteomes" id="UP000297983">
    <property type="component" value="Unassembled WGS sequence"/>
</dbReference>